<dbReference type="Proteomes" id="UP000766486">
    <property type="component" value="Unassembled WGS sequence"/>
</dbReference>
<accession>A0ABY6U1N9</accession>
<proteinExistence type="predicted"/>
<dbReference type="Gene3D" id="3.20.20.80">
    <property type="entry name" value="Glycosidases"/>
    <property type="match status" value="1"/>
</dbReference>
<organism evidence="1 2">
    <name type="scientific">Bionectria ochroleuca</name>
    <name type="common">Gliocladium roseum</name>
    <dbReference type="NCBI Taxonomy" id="29856"/>
    <lineage>
        <taxon>Eukaryota</taxon>
        <taxon>Fungi</taxon>
        <taxon>Dikarya</taxon>
        <taxon>Ascomycota</taxon>
        <taxon>Pezizomycotina</taxon>
        <taxon>Sordariomycetes</taxon>
        <taxon>Hypocreomycetidae</taxon>
        <taxon>Hypocreales</taxon>
        <taxon>Bionectriaceae</taxon>
        <taxon>Clonostachys</taxon>
    </lineage>
</organism>
<evidence type="ECO:0000313" key="1">
    <source>
        <dbReference type="EMBL" id="VUC24892.1"/>
    </source>
</evidence>
<feature type="non-terminal residue" evidence="1">
    <location>
        <position position="1"/>
    </location>
</feature>
<keyword evidence="2" id="KW-1185">Reference proteome</keyword>
<dbReference type="Pfam" id="PF03659">
    <property type="entry name" value="Glyco_hydro_71"/>
    <property type="match status" value="1"/>
</dbReference>
<gene>
    <name evidence="1" type="ORF">CLO192961_LOCUS154624</name>
</gene>
<dbReference type="CDD" id="cd11577">
    <property type="entry name" value="GH71"/>
    <property type="match status" value="1"/>
</dbReference>
<protein>
    <recommendedName>
        <fullName evidence="3">Glycoside hydrolase family 71 protein</fullName>
    </recommendedName>
</protein>
<dbReference type="InterPro" id="IPR005197">
    <property type="entry name" value="Glyco_hydro_71"/>
</dbReference>
<name>A0ABY6U1N9_BIOOC</name>
<evidence type="ECO:0008006" key="3">
    <source>
        <dbReference type="Google" id="ProtNLM"/>
    </source>
</evidence>
<evidence type="ECO:0000313" key="2">
    <source>
        <dbReference type="Proteomes" id="UP000766486"/>
    </source>
</evidence>
<comment type="caution">
    <text evidence="1">The sequence shown here is derived from an EMBL/GenBank/DDBJ whole genome shotgun (WGS) entry which is preliminary data.</text>
</comment>
<sequence>RSLDILPQPTLFVHLLKMSDRKVYAHYMVGITSGQTSDQWTNDINDAKSVGIDGFALNIGPSDSYTLEQMRLAFAAAESIGGFTLFPSFDMAVGEWDVQTVIDIINEFKSSSAHAKKNSSPLISTFEGPGWSGNWATVRSGTGGIYLVPDWSSLGPDGVAGKLDQIDGHFSWNAWPGPGSKNLTAVEDERYIEVLGDKSYMMGISPWFYTNLPQYSKNWFSTGDTLWYDRWQQAIDLLPDMIEIITWNDFGESSYISDIVGKQIVSGANAYVDGYDHSAFRTVLPYFTAAYKAGNRAISPSNGDQAIAWYRTTKATLGADGGTVWGQGGSQSASLGTSDTVNVLTITVDEQDIQVAIGDSSKTFRTGSGGQPANFVQVPFGELTGAVSLTLGDRNVVGPSITNNLPSTGYVNFNALAIAL</sequence>
<reference evidence="1 2" key="1">
    <citation type="submission" date="2019-06" db="EMBL/GenBank/DDBJ databases">
        <authorList>
            <person name="Broberg M."/>
        </authorList>
    </citation>
    <scope>NUCLEOTIDE SEQUENCE [LARGE SCALE GENOMIC DNA]</scope>
</reference>
<dbReference type="EMBL" id="CABFNS010000729">
    <property type="protein sequence ID" value="VUC24892.1"/>
    <property type="molecule type" value="Genomic_DNA"/>
</dbReference>